<keyword evidence="2" id="KW-0456">Lyase</keyword>
<sequence>MCLTTKLVNIFKQSRNNKLIQHTTRNYAQNILTSNELIIENLQGKYSGVTVFGMKRPSRKNALGVNLVKQLDEELDMISDKGKARVLIVRSLVKDIFCSGADLKERIKMSPSEVSIFVKKLRSVVNKFHQLPIPVIAAMDGSAFGGGLEIALACDIRIVSANIKLGLVETKLAIIPGAGGTQRLPRLINPAVAKELIYTARIIDGKKAQILGIANHCVDQNESGDASYLSSLDLCEEMLRNGPLALKMAKTAINKGLEVDLHTGLAIEEACYAQVIPTKDRTEALEAFQNNRVPNFVGE</sequence>
<evidence type="ECO:0008006" key="6">
    <source>
        <dbReference type="Google" id="ProtNLM"/>
    </source>
</evidence>
<gene>
    <name evidence="4" type="ORF">WA026_010644</name>
</gene>
<dbReference type="PANTHER" id="PTHR11941">
    <property type="entry name" value="ENOYL-COA HYDRATASE-RELATED"/>
    <property type="match status" value="1"/>
</dbReference>
<evidence type="ECO:0000256" key="2">
    <source>
        <dbReference type="ARBA" id="ARBA00023239"/>
    </source>
</evidence>
<dbReference type="Proteomes" id="UP001431783">
    <property type="component" value="Unassembled WGS sequence"/>
</dbReference>
<dbReference type="PANTHER" id="PTHR11941:SF171">
    <property type="entry name" value="SD19268P"/>
    <property type="match status" value="1"/>
</dbReference>
<dbReference type="Pfam" id="PF00378">
    <property type="entry name" value="ECH_1"/>
    <property type="match status" value="1"/>
</dbReference>
<dbReference type="SUPFAM" id="SSF52096">
    <property type="entry name" value="ClpP/crotonase"/>
    <property type="match status" value="1"/>
</dbReference>
<comment type="caution">
    <text evidence="4">The sequence shown here is derived from an EMBL/GenBank/DDBJ whole genome shotgun (WGS) entry which is preliminary data.</text>
</comment>
<accession>A0AAW1UNE4</accession>
<evidence type="ECO:0000256" key="1">
    <source>
        <dbReference type="ARBA" id="ARBA00005254"/>
    </source>
</evidence>
<dbReference type="Gene3D" id="1.10.12.10">
    <property type="entry name" value="Lyase 2-enoyl-coa Hydratase, Chain A, domain 2"/>
    <property type="match status" value="1"/>
</dbReference>
<organism evidence="4 5">
    <name type="scientific">Henosepilachna vigintioctopunctata</name>
    <dbReference type="NCBI Taxonomy" id="420089"/>
    <lineage>
        <taxon>Eukaryota</taxon>
        <taxon>Metazoa</taxon>
        <taxon>Ecdysozoa</taxon>
        <taxon>Arthropoda</taxon>
        <taxon>Hexapoda</taxon>
        <taxon>Insecta</taxon>
        <taxon>Pterygota</taxon>
        <taxon>Neoptera</taxon>
        <taxon>Endopterygota</taxon>
        <taxon>Coleoptera</taxon>
        <taxon>Polyphaga</taxon>
        <taxon>Cucujiformia</taxon>
        <taxon>Coccinelloidea</taxon>
        <taxon>Coccinellidae</taxon>
        <taxon>Epilachninae</taxon>
        <taxon>Epilachnini</taxon>
        <taxon>Henosepilachna</taxon>
    </lineage>
</organism>
<dbReference type="GO" id="GO:0006635">
    <property type="term" value="P:fatty acid beta-oxidation"/>
    <property type="evidence" value="ECO:0007669"/>
    <property type="project" value="TreeGrafter"/>
</dbReference>
<dbReference type="InterPro" id="IPR029045">
    <property type="entry name" value="ClpP/crotonase-like_dom_sf"/>
</dbReference>
<dbReference type="InterPro" id="IPR018376">
    <property type="entry name" value="Enoyl-CoA_hyd/isom_CS"/>
</dbReference>
<evidence type="ECO:0000313" key="5">
    <source>
        <dbReference type="Proteomes" id="UP001431783"/>
    </source>
</evidence>
<name>A0AAW1UNE4_9CUCU</name>
<dbReference type="FunFam" id="3.90.226.10:FF:000009">
    <property type="entry name" value="Carnitinyl-CoA dehydratase"/>
    <property type="match status" value="1"/>
</dbReference>
<evidence type="ECO:0000256" key="3">
    <source>
        <dbReference type="RuleBase" id="RU003707"/>
    </source>
</evidence>
<dbReference type="InterPro" id="IPR014748">
    <property type="entry name" value="Enoyl-CoA_hydra_C"/>
</dbReference>
<dbReference type="GO" id="GO:0005739">
    <property type="term" value="C:mitochondrion"/>
    <property type="evidence" value="ECO:0007669"/>
    <property type="project" value="TreeGrafter"/>
</dbReference>
<dbReference type="CDD" id="cd06558">
    <property type="entry name" value="crotonase-like"/>
    <property type="match status" value="1"/>
</dbReference>
<evidence type="ECO:0000313" key="4">
    <source>
        <dbReference type="EMBL" id="KAK9885131.1"/>
    </source>
</evidence>
<reference evidence="4 5" key="1">
    <citation type="submission" date="2023-03" db="EMBL/GenBank/DDBJ databases">
        <title>Genome insight into feeding habits of ladybird beetles.</title>
        <authorList>
            <person name="Li H.-S."/>
            <person name="Huang Y.-H."/>
            <person name="Pang H."/>
        </authorList>
    </citation>
    <scope>NUCLEOTIDE SEQUENCE [LARGE SCALE GENOMIC DNA]</scope>
    <source>
        <strain evidence="4">SYSU_2023b</strain>
        <tissue evidence="4">Whole body</tissue>
    </source>
</reference>
<proteinExistence type="inferred from homology"/>
<protein>
    <recommendedName>
        <fullName evidence="6">Methylglutaconyl-CoA hydratase, mitochondrial</fullName>
    </recommendedName>
</protein>
<dbReference type="PROSITE" id="PS00166">
    <property type="entry name" value="ENOYL_COA_HYDRATASE"/>
    <property type="match status" value="1"/>
</dbReference>
<dbReference type="Gene3D" id="3.90.226.10">
    <property type="entry name" value="2-enoyl-CoA Hydratase, Chain A, domain 1"/>
    <property type="match status" value="1"/>
</dbReference>
<keyword evidence="5" id="KW-1185">Reference proteome</keyword>
<comment type="similarity">
    <text evidence="1 3">Belongs to the enoyl-CoA hydratase/isomerase family.</text>
</comment>
<dbReference type="InterPro" id="IPR001753">
    <property type="entry name" value="Enoyl-CoA_hydra/iso"/>
</dbReference>
<dbReference type="AlphaFoldDB" id="A0AAW1UNE4"/>
<dbReference type="EMBL" id="JARQZJ010000095">
    <property type="protein sequence ID" value="KAK9885131.1"/>
    <property type="molecule type" value="Genomic_DNA"/>
</dbReference>
<dbReference type="GO" id="GO:0004300">
    <property type="term" value="F:enoyl-CoA hydratase activity"/>
    <property type="evidence" value="ECO:0007669"/>
    <property type="project" value="UniProtKB-ARBA"/>
</dbReference>
<dbReference type="FunFam" id="1.10.12.10:FF:000001">
    <property type="entry name" value="Probable enoyl-CoA hydratase, mitochondrial"/>
    <property type="match status" value="1"/>
</dbReference>